<gene>
    <name evidence="6" type="ORF">HNR15_001361</name>
</gene>
<dbReference type="InterPro" id="IPR051054">
    <property type="entry name" value="SorC_transcr_regulators"/>
</dbReference>
<comment type="caution">
    <text evidence="6">The sequence shown here is derived from an EMBL/GenBank/DDBJ whole genome shotgun (WGS) entry which is preliminary data.</text>
</comment>
<dbReference type="InterPro" id="IPR037171">
    <property type="entry name" value="NagB/RpiA_transferase-like"/>
</dbReference>
<keyword evidence="2" id="KW-0805">Transcription regulation</keyword>
<comment type="similarity">
    <text evidence="1">Belongs to the SorC transcriptional regulatory family.</text>
</comment>
<evidence type="ECO:0000256" key="3">
    <source>
        <dbReference type="ARBA" id="ARBA00023125"/>
    </source>
</evidence>
<dbReference type="EMBL" id="JACCFW010000001">
    <property type="protein sequence ID" value="NYJ74398.1"/>
    <property type="molecule type" value="Genomic_DNA"/>
</dbReference>
<evidence type="ECO:0000313" key="7">
    <source>
        <dbReference type="Proteomes" id="UP000571817"/>
    </source>
</evidence>
<dbReference type="GO" id="GO:0003677">
    <property type="term" value="F:DNA binding"/>
    <property type="evidence" value="ECO:0007669"/>
    <property type="project" value="UniProtKB-KW"/>
</dbReference>
<dbReference type="GO" id="GO:0030246">
    <property type="term" value="F:carbohydrate binding"/>
    <property type="evidence" value="ECO:0007669"/>
    <property type="project" value="InterPro"/>
</dbReference>
<evidence type="ECO:0000313" key="6">
    <source>
        <dbReference type="EMBL" id="NYJ74398.1"/>
    </source>
</evidence>
<dbReference type="InterPro" id="IPR007324">
    <property type="entry name" value="Sugar-bd_dom_put"/>
</dbReference>
<evidence type="ECO:0000256" key="4">
    <source>
        <dbReference type="ARBA" id="ARBA00023163"/>
    </source>
</evidence>
<evidence type="ECO:0000259" key="5">
    <source>
        <dbReference type="Pfam" id="PF04198"/>
    </source>
</evidence>
<dbReference type="PANTHER" id="PTHR34294">
    <property type="entry name" value="TRANSCRIPTIONAL REGULATOR-RELATED"/>
    <property type="match status" value="1"/>
</dbReference>
<keyword evidence="3 6" id="KW-0238">DNA-binding</keyword>
<reference evidence="6 7" key="1">
    <citation type="submission" date="2020-07" db="EMBL/GenBank/DDBJ databases">
        <title>Sequencing the genomes of 1000 actinobacteria strains.</title>
        <authorList>
            <person name="Klenk H.-P."/>
        </authorList>
    </citation>
    <scope>NUCLEOTIDE SEQUENCE [LARGE SCALE GENOMIC DNA]</scope>
    <source>
        <strain evidence="6 7">DSM 29531</strain>
    </source>
</reference>
<evidence type="ECO:0000256" key="2">
    <source>
        <dbReference type="ARBA" id="ARBA00023015"/>
    </source>
</evidence>
<protein>
    <submittedName>
        <fullName evidence="6">DNA-binding transcriptional regulator LsrR (DeoR family)</fullName>
    </submittedName>
</protein>
<dbReference type="RefSeq" id="WP_179480240.1">
    <property type="nucleotide sequence ID" value="NZ_JACCFW010000001.1"/>
</dbReference>
<dbReference type="AlphaFoldDB" id="A0A853DBV1"/>
<keyword evidence="7" id="KW-1185">Reference proteome</keyword>
<sequence>MRALQIEAARRFYLEDASKIEIGRELGISRFQVARLLQSARASGVVRIHIDEVYATRDDLAQDLSRAFNLQMTAVLDSAPEETVDQRRGSLGALAAQQLQSLLSPDDVLGLPWSRSVSATVTALSGLPPVDVVQLSGARWEPDHSSAPADVVRDAASLGRGRPYRFHAPFVASDAAAAVSLRRDPAFLAAQARVPAITVAVVGVGAFDPEFSTLYTAATAAEIDELRVAGAVGEVSGVFIDVDGYPLSGSFARRLITVSAQQLRGIPDVIGVCMGDERAGAVAAACRGGLLNSLVVDVPLAQALLRGD</sequence>
<organism evidence="6 7">
    <name type="scientific">Allobranchiibius huperziae</name>
    <dbReference type="NCBI Taxonomy" id="1874116"/>
    <lineage>
        <taxon>Bacteria</taxon>
        <taxon>Bacillati</taxon>
        <taxon>Actinomycetota</taxon>
        <taxon>Actinomycetes</taxon>
        <taxon>Micrococcales</taxon>
        <taxon>Dermacoccaceae</taxon>
        <taxon>Allobranchiibius</taxon>
    </lineage>
</organism>
<accession>A0A853DBV1</accession>
<feature type="domain" description="Sugar-binding" evidence="5">
    <location>
        <begin position="58"/>
        <end position="306"/>
    </location>
</feature>
<dbReference type="PANTHER" id="PTHR34294:SF1">
    <property type="entry name" value="TRANSCRIPTIONAL REGULATOR LSRR"/>
    <property type="match status" value="1"/>
</dbReference>
<dbReference type="Gene3D" id="3.40.50.1360">
    <property type="match status" value="1"/>
</dbReference>
<proteinExistence type="inferred from homology"/>
<dbReference type="Proteomes" id="UP000571817">
    <property type="component" value="Unassembled WGS sequence"/>
</dbReference>
<dbReference type="Gene3D" id="1.10.10.10">
    <property type="entry name" value="Winged helix-like DNA-binding domain superfamily/Winged helix DNA-binding domain"/>
    <property type="match status" value="1"/>
</dbReference>
<dbReference type="InterPro" id="IPR036388">
    <property type="entry name" value="WH-like_DNA-bd_sf"/>
</dbReference>
<dbReference type="SUPFAM" id="SSF100950">
    <property type="entry name" value="NagB/RpiA/CoA transferase-like"/>
    <property type="match status" value="1"/>
</dbReference>
<dbReference type="Pfam" id="PF04198">
    <property type="entry name" value="Sugar-bind"/>
    <property type="match status" value="1"/>
</dbReference>
<name>A0A853DBV1_9MICO</name>
<keyword evidence="4" id="KW-0804">Transcription</keyword>
<evidence type="ECO:0000256" key="1">
    <source>
        <dbReference type="ARBA" id="ARBA00010466"/>
    </source>
</evidence>